<dbReference type="InterPro" id="IPR004875">
    <property type="entry name" value="DDE_SF_endonuclease_dom"/>
</dbReference>
<protein>
    <submittedName>
        <fullName evidence="4">DDE-1 domain-containing protein</fullName>
    </submittedName>
</protein>
<dbReference type="InterPro" id="IPR007889">
    <property type="entry name" value="HTH_Psq"/>
</dbReference>
<sequence length="395" mass="45068">MPRNHKKNFTGRYNLKYTNENLSLAVNAVKRKQLTLRKASEQYGIPRTTLKRKVSGTHTRSYGGQKVLNELEETNLCEGLLLCAKWGFPMTRKDLRLLIKSYLDKIGRSEKRFKNNLPGTDFVKNFLKRHPELSERFGENIKRARANITKEVINSFFDNLSQSLENVSPCSIVNYDETNFTDDPKKQKIITKRGSKHPENILDASKTSISVMIAGNAEGELLPPYIVYKAENLYPTWTENGPQGTRYNRSKSGWFDERIFDDWFHSLALPFLKKKPSPRVLIGDNLSSHVSISVINACIEHDIKFILLPPNTTHICQPLDVAFFGPLKRKWREILLTWKISNRGVVPKSEFPMLLKSTIDALQSKSTNLIAGFSACGICPLNRLQVLKKLPDSES</sequence>
<dbReference type="GO" id="GO:0003677">
    <property type="term" value="F:DNA binding"/>
    <property type="evidence" value="ECO:0007669"/>
    <property type="project" value="InterPro"/>
</dbReference>
<dbReference type="Gene3D" id="1.10.10.60">
    <property type="entry name" value="Homeodomain-like"/>
    <property type="match status" value="1"/>
</dbReference>
<dbReference type="InterPro" id="IPR050863">
    <property type="entry name" value="CenT-Element_Derived"/>
</dbReference>
<dbReference type="EMBL" id="VUJU01015890">
    <property type="protein sequence ID" value="KAF0691614.1"/>
    <property type="molecule type" value="Genomic_DNA"/>
</dbReference>
<evidence type="ECO:0000313" key="4">
    <source>
        <dbReference type="EMBL" id="KAF0691614.1"/>
    </source>
</evidence>
<name>A0A6G0VK12_APHCR</name>
<dbReference type="Pfam" id="PF03184">
    <property type="entry name" value="DDE_1"/>
    <property type="match status" value="1"/>
</dbReference>
<organism evidence="4 5">
    <name type="scientific">Aphis craccivora</name>
    <name type="common">Cowpea aphid</name>
    <dbReference type="NCBI Taxonomy" id="307492"/>
    <lineage>
        <taxon>Eukaryota</taxon>
        <taxon>Metazoa</taxon>
        <taxon>Ecdysozoa</taxon>
        <taxon>Arthropoda</taxon>
        <taxon>Hexapoda</taxon>
        <taxon>Insecta</taxon>
        <taxon>Pterygota</taxon>
        <taxon>Neoptera</taxon>
        <taxon>Paraneoptera</taxon>
        <taxon>Hemiptera</taxon>
        <taxon>Sternorrhyncha</taxon>
        <taxon>Aphidomorpha</taxon>
        <taxon>Aphidoidea</taxon>
        <taxon>Aphididae</taxon>
        <taxon>Aphidini</taxon>
        <taxon>Aphis</taxon>
        <taxon>Aphis</taxon>
    </lineage>
</organism>
<dbReference type="InterPro" id="IPR036397">
    <property type="entry name" value="RNaseH_sf"/>
</dbReference>
<dbReference type="Pfam" id="PF05225">
    <property type="entry name" value="HTH_psq"/>
    <property type="match status" value="1"/>
</dbReference>
<dbReference type="Gene3D" id="3.30.420.10">
    <property type="entry name" value="Ribonuclease H-like superfamily/Ribonuclease H"/>
    <property type="match status" value="1"/>
</dbReference>
<comment type="caution">
    <text evidence="4">The sequence shown here is derived from an EMBL/GenBank/DDBJ whole genome shotgun (WGS) entry which is preliminary data.</text>
</comment>
<dbReference type="OrthoDB" id="6623948at2759"/>
<dbReference type="InterPro" id="IPR009057">
    <property type="entry name" value="Homeodomain-like_sf"/>
</dbReference>
<feature type="domain" description="HTH psq-type" evidence="3">
    <location>
        <begin position="18"/>
        <end position="57"/>
    </location>
</feature>
<feature type="domain" description="DDE-1" evidence="2">
    <location>
        <begin position="207"/>
        <end position="343"/>
    </location>
</feature>
<dbReference type="Proteomes" id="UP000478052">
    <property type="component" value="Unassembled WGS sequence"/>
</dbReference>
<dbReference type="GO" id="GO:0005634">
    <property type="term" value="C:nucleus"/>
    <property type="evidence" value="ECO:0007669"/>
    <property type="project" value="UniProtKB-SubCell"/>
</dbReference>
<proteinExistence type="predicted"/>
<gene>
    <name evidence="4" type="ORF">FWK35_00038819</name>
</gene>
<evidence type="ECO:0000313" key="5">
    <source>
        <dbReference type="Proteomes" id="UP000478052"/>
    </source>
</evidence>
<accession>A0A6G0VK12</accession>
<evidence type="ECO:0000259" key="3">
    <source>
        <dbReference type="Pfam" id="PF05225"/>
    </source>
</evidence>
<dbReference type="PANTHER" id="PTHR19303">
    <property type="entry name" value="TRANSPOSON"/>
    <property type="match status" value="1"/>
</dbReference>
<reference evidence="4 5" key="1">
    <citation type="submission" date="2019-08" db="EMBL/GenBank/DDBJ databases">
        <title>Whole genome of Aphis craccivora.</title>
        <authorList>
            <person name="Voronova N.V."/>
            <person name="Shulinski R.S."/>
            <person name="Bandarenka Y.V."/>
            <person name="Zhorov D.G."/>
            <person name="Warner D."/>
        </authorList>
    </citation>
    <scope>NUCLEOTIDE SEQUENCE [LARGE SCALE GENOMIC DNA]</scope>
    <source>
        <strain evidence="4">180601</strain>
        <tissue evidence="4">Whole Body</tissue>
    </source>
</reference>
<dbReference type="SUPFAM" id="SSF46689">
    <property type="entry name" value="Homeodomain-like"/>
    <property type="match status" value="1"/>
</dbReference>
<dbReference type="AlphaFoldDB" id="A0A6G0VK12"/>
<evidence type="ECO:0000259" key="2">
    <source>
        <dbReference type="Pfam" id="PF03184"/>
    </source>
</evidence>
<comment type="subcellular location">
    <subcellularLocation>
        <location evidence="1">Nucleus</location>
    </subcellularLocation>
</comment>
<feature type="non-terminal residue" evidence="4">
    <location>
        <position position="395"/>
    </location>
</feature>
<keyword evidence="5" id="KW-1185">Reference proteome</keyword>
<evidence type="ECO:0000256" key="1">
    <source>
        <dbReference type="ARBA" id="ARBA00004123"/>
    </source>
</evidence>
<dbReference type="PANTHER" id="PTHR19303:SF74">
    <property type="entry name" value="POGO TRANSPOSABLE ELEMENT WITH KRAB DOMAIN"/>
    <property type="match status" value="1"/>
</dbReference>